<name>A0A1I8FH45_9PLAT</name>
<evidence type="ECO:0000313" key="2">
    <source>
        <dbReference type="WBParaSite" id="maker-unitig_34545-snap-gene-0.1-mRNA-1"/>
    </source>
</evidence>
<evidence type="ECO:0000313" key="1">
    <source>
        <dbReference type="Proteomes" id="UP000095280"/>
    </source>
</evidence>
<organism evidence="1 2">
    <name type="scientific">Macrostomum lignano</name>
    <dbReference type="NCBI Taxonomy" id="282301"/>
    <lineage>
        <taxon>Eukaryota</taxon>
        <taxon>Metazoa</taxon>
        <taxon>Spiralia</taxon>
        <taxon>Lophotrochozoa</taxon>
        <taxon>Platyhelminthes</taxon>
        <taxon>Rhabditophora</taxon>
        <taxon>Macrostomorpha</taxon>
        <taxon>Macrostomida</taxon>
        <taxon>Macrostomidae</taxon>
        <taxon>Macrostomum</taxon>
    </lineage>
</organism>
<accession>A0A1I8FH45</accession>
<keyword evidence="1" id="KW-1185">Reference proteome</keyword>
<dbReference type="WBParaSite" id="maker-unitig_34545-snap-gene-0.1-mRNA-1">
    <property type="protein sequence ID" value="maker-unitig_34545-snap-gene-0.1-mRNA-1"/>
    <property type="gene ID" value="maker-unitig_34545-snap-gene-0.1"/>
</dbReference>
<dbReference type="Proteomes" id="UP000095280">
    <property type="component" value="Unplaced"/>
</dbReference>
<protein>
    <submittedName>
        <fullName evidence="2">OAR domain-containing protein</fullName>
    </submittedName>
</protein>
<sequence length="166" mass="17862">TSQGLYGYYGNPATAAAVAAAAAAAMHFPSASYPTNAVLPTSPMGLQHQQLLAPYQMPPLPPAVRHRGLSCRRRTLPWAFLDTRASCCPHCCCGGPARPHCWHQPASHFSRHKRWILPLHCGTAPPSRQATTSTSITSTSICQPLAFITASVRAKPQCRLVPGRLI</sequence>
<reference evidence="2" key="1">
    <citation type="submission" date="2016-11" db="UniProtKB">
        <authorList>
            <consortium name="WormBaseParasite"/>
        </authorList>
    </citation>
    <scope>IDENTIFICATION</scope>
</reference>
<proteinExistence type="predicted"/>
<dbReference type="AlphaFoldDB" id="A0A1I8FH45"/>